<dbReference type="SMART" id="SM00066">
    <property type="entry name" value="GAL4"/>
    <property type="match status" value="1"/>
</dbReference>
<organism evidence="7">
    <name type="scientific">Petromyces alliaceus</name>
    <name type="common">Aspergillus alliaceus</name>
    <dbReference type="NCBI Taxonomy" id="209559"/>
    <lineage>
        <taxon>Eukaryota</taxon>
        <taxon>Fungi</taxon>
        <taxon>Dikarya</taxon>
        <taxon>Ascomycota</taxon>
        <taxon>Pezizomycotina</taxon>
        <taxon>Eurotiomycetes</taxon>
        <taxon>Eurotiomycetidae</taxon>
        <taxon>Eurotiales</taxon>
        <taxon>Aspergillaceae</taxon>
        <taxon>Aspergillus</taxon>
        <taxon>Aspergillus subgen. Circumdati</taxon>
    </lineage>
</organism>
<evidence type="ECO:0000313" key="7">
    <source>
        <dbReference type="EMBL" id="KAE8392915.1"/>
    </source>
</evidence>
<dbReference type="GO" id="GO:0009893">
    <property type="term" value="P:positive regulation of metabolic process"/>
    <property type="evidence" value="ECO:0007669"/>
    <property type="project" value="UniProtKB-ARBA"/>
</dbReference>
<reference evidence="7" key="1">
    <citation type="submission" date="2019-04" db="EMBL/GenBank/DDBJ databases">
        <title>Friends and foes A comparative genomics studyof 23 Aspergillus species from section Flavi.</title>
        <authorList>
            <consortium name="DOE Joint Genome Institute"/>
            <person name="Kjaerbolling I."/>
            <person name="Vesth T."/>
            <person name="Frisvad J.C."/>
            <person name="Nybo J.L."/>
            <person name="Theobald S."/>
            <person name="Kildgaard S."/>
            <person name="Isbrandt T."/>
            <person name="Kuo A."/>
            <person name="Sato A."/>
            <person name="Lyhne E.K."/>
            <person name="Kogle M.E."/>
            <person name="Wiebenga A."/>
            <person name="Kun R.S."/>
            <person name="Lubbers R.J."/>
            <person name="Makela M.R."/>
            <person name="Barry K."/>
            <person name="Chovatia M."/>
            <person name="Clum A."/>
            <person name="Daum C."/>
            <person name="Haridas S."/>
            <person name="He G."/>
            <person name="LaButti K."/>
            <person name="Lipzen A."/>
            <person name="Mondo S."/>
            <person name="Riley R."/>
            <person name="Salamov A."/>
            <person name="Simmons B.A."/>
            <person name="Magnuson J.K."/>
            <person name="Henrissat B."/>
            <person name="Mortensen U.H."/>
            <person name="Larsen T.O."/>
            <person name="Devries R.P."/>
            <person name="Grigoriev I.V."/>
            <person name="Machida M."/>
            <person name="Baker S.E."/>
            <person name="Andersen M.R."/>
        </authorList>
    </citation>
    <scope>NUCLEOTIDE SEQUENCE [LARGE SCALE GENOMIC DNA]</scope>
    <source>
        <strain evidence="7">IBT 14317</strain>
    </source>
</reference>
<feature type="compositionally biased region" description="Basic residues" evidence="5">
    <location>
        <begin position="43"/>
        <end position="52"/>
    </location>
</feature>
<sequence>MPRVTNHPVKAACLACRSSKTRCDGQHPCKPCFERNRGCFYRPSRRGGPRRSTKNDKEVQRMSVPCSSISSSHPSNSGGVLNTHQTSHIPGTGDPDSAHETDPSLRHIIGLLTPFSGEQNLSVDPGLLWSSQDTGPSSEIENPVLRVYTSEEDIANAYYIYIHPYLSLLPPPVEPQYEDKPKVFQPPPAEAGTVDQSCLPYWPMSSLTLALSAILSLIPPPQDMNPSGECHVWMRRSYARLYAQAALNSAEKEIDDLVTNRIPDTNSYSQRVSLHCEVPFQLHPVLALIALSIYEYCQYGNVSRMRTRANQAITTAMDLGLHRLDSTALEAQRRAWWSAVSTLYHTSVVQVSSPIITAHDPRITTPYPVLKASIDGPDPWPLLLKAQEAFLSVSDVLEALGLVHKVSTEPEDLPKRIYQLDSHIMSLAAESEFYMGLTRKNDAEGLATQCMGSIAYVVLHSARIRLHRFRAFMDIPLFVEKHCDLTAINDKTPYPEVSAHFEAMFPFTEQQSSIKCLKSSLAVARAFRNLPCPEPSSLTESPDTHAPSSTTEAPTINHAAPTAASAMKSPGTIPFFKCAAMQASYSLFMLIHRIRAAIASDRLSVCYPLIANPEPVTEVQDARRLLEELRHAIECLKYSLEMDVAFEGIAAMCRGLNAVYLSIFSS</sequence>
<dbReference type="AlphaFoldDB" id="A0A5N7CFR1"/>
<evidence type="ECO:0000256" key="1">
    <source>
        <dbReference type="ARBA" id="ARBA00023015"/>
    </source>
</evidence>
<dbReference type="OrthoDB" id="2123952at2759"/>
<dbReference type="PANTHER" id="PTHR47431:SF5">
    <property type="entry name" value="ZN(II)2CYS6 TRANSCRIPTION FACTOR (EUROFUNG)"/>
    <property type="match status" value="1"/>
</dbReference>
<proteinExistence type="predicted"/>
<accession>A0A5N7CFR1</accession>
<keyword evidence="2" id="KW-0238">DNA-binding</keyword>
<evidence type="ECO:0000259" key="6">
    <source>
        <dbReference type="PROSITE" id="PS50048"/>
    </source>
</evidence>
<dbReference type="GO" id="GO:0008270">
    <property type="term" value="F:zinc ion binding"/>
    <property type="evidence" value="ECO:0007669"/>
    <property type="project" value="InterPro"/>
</dbReference>
<feature type="domain" description="Zn(2)-C6 fungal-type" evidence="6">
    <location>
        <begin position="12"/>
        <end position="41"/>
    </location>
</feature>
<feature type="compositionally biased region" description="Polar residues" evidence="5">
    <location>
        <begin position="78"/>
        <end position="89"/>
    </location>
</feature>
<feature type="region of interest" description="Disordered" evidence="5">
    <location>
        <begin position="43"/>
        <end position="102"/>
    </location>
</feature>
<dbReference type="Gene3D" id="4.10.240.10">
    <property type="entry name" value="Zn(2)-C6 fungal-type DNA-binding domain"/>
    <property type="match status" value="1"/>
</dbReference>
<dbReference type="CDD" id="cd00067">
    <property type="entry name" value="GAL4"/>
    <property type="match status" value="1"/>
</dbReference>
<feature type="compositionally biased region" description="Polar residues" evidence="5">
    <location>
        <begin position="536"/>
        <end position="554"/>
    </location>
</feature>
<dbReference type="EMBL" id="ML735233">
    <property type="protein sequence ID" value="KAE8392915.1"/>
    <property type="molecule type" value="Genomic_DNA"/>
</dbReference>
<dbReference type="GO" id="GO:0003677">
    <property type="term" value="F:DNA binding"/>
    <property type="evidence" value="ECO:0007669"/>
    <property type="project" value="UniProtKB-KW"/>
</dbReference>
<dbReference type="PROSITE" id="PS50048">
    <property type="entry name" value="ZN2_CY6_FUNGAL_2"/>
    <property type="match status" value="1"/>
</dbReference>
<dbReference type="Proteomes" id="UP000326877">
    <property type="component" value="Unassembled WGS sequence"/>
</dbReference>
<protein>
    <recommendedName>
        <fullName evidence="6">Zn(2)-C6 fungal-type domain-containing protein</fullName>
    </recommendedName>
</protein>
<feature type="compositionally biased region" description="Low complexity" evidence="5">
    <location>
        <begin position="63"/>
        <end position="77"/>
    </location>
</feature>
<keyword evidence="1" id="KW-0805">Transcription regulation</keyword>
<evidence type="ECO:0000256" key="4">
    <source>
        <dbReference type="ARBA" id="ARBA00023242"/>
    </source>
</evidence>
<dbReference type="PROSITE" id="PS00463">
    <property type="entry name" value="ZN2_CY6_FUNGAL_1"/>
    <property type="match status" value="1"/>
</dbReference>
<dbReference type="Pfam" id="PF00172">
    <property type="entry name" value="Zn_clus"/>
    <property type="match status" value="1"/>
</dbReference>
<dbReference type="InterPro" id="IPR001138">
    <property type="entry name" value="Zn2Cys6_DnaBD"/>
</dbReference>
<dbReference type="InterPro" id="IPR036864">
    <property type="entry name" value="Zn2-C6_fun-type_DNA-bd_sf"/>
</dbReference>
<keyword evidence="4" id="KW-0539">Nucleus</keyword>
<dbReference type="PANTHER" id="PTHR47431">
    <property type="entry name" value="ZN(II)2CYS6 TRANSCRIPTION FACTOR (EUROFUNG)-RELATED"/>
    <property type="match status" value="1"/>
</dbReference>
<evidence type="ECO:0000256" key="3">
    <source>
        <dbReference type="ARBA" id="ARBA00023163"/>
    </source>
</evidence>
<gene>
    <name evidence="7" type="ORF">BDV23DRAFT_150167</name>
</gene>
<name>A0A5N7CFR1_PETAA</name>
<evidence type="ECO:0000256" key="5">
    <source>
        <dbReference type="SAM" id="MobiDB-lite"/>
    </source>
</evidence>
<dbReference type="CDD" id="cd12148">
    <property type="entry name" value="fungal_TF_MHR"/>
    <property type="match status" value="1"/>
</dbReference>
<dbReference type="GO" id="GO:0000981">
    <property type="term" value="F:DNA-binding transcription factor activity, RNA polymerase II-specific"/>
    <property type="evidence" value="ECO:0007669"/>
    <property type="project" value="InterPro"/>
</dbReference>
<keyword evidence="3" id="KW-0804">Transcription</keyword>
<evidence type="ECO:0000256" key="2">
    <source>
        <dbReference type="ARBA" id="ARBA00023125"/>
    </source>
</evidence>
<feature type="region of interest" description="Disordered" evidence="5">
    <location>
        <begin position="534"/>
        <end position="555"/>
    </location>
</feature>
<dbReference type="SUPFAM" id="SSF57701">
    <property type="entry name" value="Zn2/Cys6 DNA-binding domain"/>
    <property type="match status" value="1"/>
</dbReference>